<dbReference type="SUPFAM" id="SSF53850">
    <property type="entry name" value="Periplasmic binding protein-like II"/>
    <property type="match status" value="1"/>
</dbReference>
<dbReference type="AlphaFoldDB" id="A0A7Y2JUZ8"/>
<keyword evidence="2" id="KW-0805">Transcription regulation</keyword>
<evidence type="ECO:0000259" key="5">
    <source>
        <dbReference type="Pfam" id="PF03466"/>
    </source>
</evidence>
<evidence type="ECO:0000256" key="2">
    <source>
        <dbReference type="ARBA" id="ARBA00023015"/>
    </source>
</evidence>
<dbReference type="GO" id="GO:0043565">
    <property type="term" value="F:sequence-specific DNA binding"/>
    <property type="evidence" value="ECO:0007669"/>
    <property type="project" value="TreeGrafter"/>
</dbReference>
<evidence type="ECO:0000313" key="7">
    <source>
        <dbReference type="Proteomes" id="UP000533905"/>
    </source>
</evidence>
<dbReference type="Gene3D" id="3.40.190.290">
    <property type="match status" value="1"/>
</dbReference>
<reference evidence="6 7" key="1">
    <citation type="submission" date="2020-04" db="EMBL/GenBank/DDBJ databases">
        <title>Massilia sp. nov., a cold adapted bacteria isolated from Arctic soil.</title>
        <authorList>
            <person name="Son J."/>
            <person name="Ka J.-O."/>
        </authorList>
    </citation>
    <scope>NUCLEOTIDE SEQUENCE [LARGE SCALE GENOMIC DNA]</scope>
    <source>
        <strain evidence="6 7">ML15P13</strain>
    </source>
</reference>
<dbReference type="GO" id="GO:0003700">
    <property type="term" value="F:DNA-binding transcription factor activity"/>
    <property type="evidence" value="ECO:0007669"/>
    <property type="project" value="TreeGrafter"/>
</dbReference>
<evidence type="ECO:0000313" key="6">
    <source>
        <dbReference type="EMBL" id="NNG21456.1"/>
    </source>
</evidence>
<feature type="domain" description="LysR substrate-binding" evidence="5">
    <location>
        <begin position="41"/>
        <end position="245"/>
    </location>
</feature>
<keyword evidence="4" id="KW-0804">Transcription</keyword>
<evidence type="ECO:0000256" key="1">
    <source>
        <dbReference type="ARBA" id="ARBA00009437"/>
    </source>
</evidence>
<dbReference type="PANTHER" id="PTHR30537:SF72">
    <property type="entry name" value="LYSR FAMILY TRANSCRIPTIONAL REGULATOR"/>
    <property type="match status" value="1"/>
</dbReference>
<gene>
    <name evidence="6" type="ORF">HGB41_00355</name>
</gene>
<dbReference type="CDD" id="cd08472">
    <property type="entry name" value="PBP2_CrgA_like_3"/>
    <property type="match status" value="1"/>
</dbReference>
<dbReference type="Proteomes" id="UP000533905">
    <property type="component" value="Unassembled WGS sequence"/>
</dbReference>
<evidence type="ECO:0000256" key="3">
    <source>
        <dbReference type="ARBA" id="ARBA00023125"/>
    </source>
</evidence>
<name>A0A7Y2JUZ8_9BURK</name>
<comment type="similarity">
    <text evidence="1">Belongs to the LysR transcriptional regulatory family.</text>
</comment>
<dbReference type="PANTHER" id="PTHR30537">
    <property type="entry name" value="HTH-TYPE TRANSCRIPTIONAL REGULATOR"/>
    <property type="match status" value="1"/>
</dbReference>
<keyword evidence="7" id="KW-1185">Reference proteome</keyword>
<dbReference type="InterPro" id="IPR005119">
    <property type="entry name" value="LysR_subst-bd"/>
</dbReference>
<evidence type="ECO:0000256" key="4">
    <source>
        <dbReference type="ARBA" id="ARBA00023163"/>
    </source>
</evidence>
<keyword evidence="3" id="KW-0238">DNA-binding</keyword>
<dbReference type="FunFam" id="3.40.190.290:FF:000001">
    <property type="entry name" value="Transcriptional regulator, LysR family"/>
    <property type="match status" value="1"/>
</dbReference>
<dbReference type="GO" id="GO:0006351">
    <property type="term" value="P:DNA-templated transcription"/>
    <property type="evidence" value="ECO:0007669"/>
    <property type="project" value="TreeGrafter"/>
</dbReference>
<comment type="caution">
    <text evidence="6">The sequence shown here is derived from an EMBL/GenBank/DDBJ whole genome shotgun (WGS) entry which is preliminary data.</text>
</comment>
<protein>
    <submittedName>
        <fullName evidence="6">LysR family transcriptional regulator</fullName>
    </submittedName>
</protein>
<sequence>MLLLNALIFLRGDYRASYYELCLRILSDLREAEELLSHTRRSPRGRLRVSAPTALATNFLIPALPQFFRRFPEIMLDLSSSDRPVDLIEDGFDCAIRGGELADSSLTAGRIATVHFATCAAPEYLAQYGTPQHPSDLERHVCVNFISSKTGKYYEWDFTKDGTVLRVPMTAAIAVSDMNAYTEAALAGLGCAQLTDFSARAHLKSGRLVRVLHDWVIPPVPVHVVYPLNRHLSAKVGVFTEWLAEIGATGVAAD</sequence>
<dbReference type="InterPro" id="IPR058163">
    <property type="entry name" value="LysR-type_TF_proteobact-type"/>
</dbReference>
<organism evidence="6 7">
    <name type="scientific">Telluria aromaticivorans</name>
    <dbReference type="NCBI Taxonomy" id="2725995"/>
    <lineage>
        <taxon>Bacteria</taxon>
        <taxon>Pseudomonadati</taxon>
        <taxon>Pseudomonadota</taxon>
        <taxon>Betaproteobacteria</taxon>
        <taxon>Burkholderiales</taxon>
        <taxon>Oxalobacteraceae</taxon>
        <taxon>Telluria group</taxon>
        <taxon>Telluria</taxon>
    </lineage>
</organism>
<dbReference type="Pfam" id="PF03466">
    <property type="entry name" value="LysR_substrate"/>
    <property type="match status" value="1"/>
</dbReference>
<accession>A0A7Y2JUZ8</accession>
<dbReference type="EMBL" id="JABAIV010000001">
    <property type="protein sequence ID" value="NNG21456.1"/>
    <property type="molecule type" value="Genomic_DNA"/>
</dbReference>
<proteinExistence type="inferred from homology"/>